<accession>A0A2M8QCE8</accession>
<dbReference type="EMBL" id="PGTN01000048">
    <property type="protein sequence ID" value="PJF47448.1"/>
    <property type="molecule type" value="Genomic_DNA"/>
</dbReference>
<proteinExistence type="predicted"/>
<gene>
    <name evidence="1" type="ORF">CUN48_08560</name>
</gene>
<comment type="caution">
    <text evidence="1">The sequence shown here is derived from an EMBL/GenBank/DDBJ whole genome shotgun (WGS) entry which is preliminary data.</text>
</comment>
<evidence type="ECO:0000313" key="1">
    <source>
        <dbReference type="EMBL" id="PJF47448.1"/>
    </source>
</evidence>
<sequence>MNFTSFDQLLRLDAHGVLATAQGAALLIFGDCADALAQQLTLHQAIVCTPAKVRMLFGLPILTAPFPLFVGAVMTERNTLLDQMSAFAWIEDNYIEQPRAEVFGLTPFGEQPVLFMRDFDMDRPVEVWLQAPRPMGWVRVVGAAIATSHRAVEAQLLPPDEAALALMALDLPADAQPFVESLAMDVARGVSLKAALRQRRKTTDPALMYVCDGWRVFSRSAGVVQLNPLQHSPDRVEDVLRLAPPRRW</sequence>
<name>A0A2M8QCE8_9CHLR</name>
<dbReference type="AlphaFoldDB" id="A0A2M8QCE8"/>
<reference evidence="1 2" key="1">
    <citation type="submission" date="2017-11" db="EMBL/GenBank/DDBJ databases">
        <title>Evolution of Phototrophy in the Chloroflexi Phylum Driven by Horizontal Gene Transfer.</title>
        <authorList>
            <person name="Ward L.M."/>
            <person name="Hemp J."/>
            <person name="Shih P.M."/>
            <person name="Mcglynn S.E."/>
            <person name="Fischer W."/>
        </authorList>
    </citation>
    <scope>NUCLEOTIDE SEQUENCE [LARGE SCALE GENOMIC DNA]</scope>
    <source>
        <strain evidence="1">JP3_7</strain>
    </source>
</reference>
<protein>
    <submittedName>
        <fullName evidence="1">Uncharacterized protein</fullName>
    </submittedName>
</protein>
<dbReference type="Proteomes" id="UP000230790">
    <property type="component" value="Unassembled WGS sequence"/>
</dbReference>
<evidence type="ECO:0000313" key="2">
    <source>
        <dbReference type="Proteomes" id="UP000230790"/>
    </source>
</evidence>
<organism evidence="1 2">
    <name type="scientific">Candidatus Thermofonsia Clade 3 bacterium</name>
    <dbReference type="NCBI Taxonomy" id="2364212"/>
    <lineage>
        <taxon>Bacteria</taxon>
        <taxon>Bacillati</taxon>
        <taxon>Chloroflexota</taxon>
        <taxon>Candidatus Thermofontia</taxon>
        <taxon>Candidatus Thermofonsia Clade 3</taxon>
    </lineage>
</organism>